<gene>
    <name evidence="3" type="ORF">LNINA_LOCUS2081</name>
</gene>
<feature type="signal peptide" evidence="1">
    <location>
        <begin position="1"/>
        <end position="21"/>
    </location>
</feature>
<feature type="domain" description="Peptidase S8 pro-domain" evidence="2">
    <location>
        <begin position="26"/>
        <end position="52"/>
    </location>
</feature>
<dbReference type="SUPFAM" id="SSF54897">
    <property type="entry name" value="Protease propeptides/inhibitors"/>
    <property type="match status" value="1"/>
</dbReference>
<protein>
    <recommendedName>
        <fullName evidence="2">Peptidase S8 pro-domain domain-containing protein</fullName>
    </recommendedName>
</protein>
<evidence type="ECO:0000259" key="2">
    <source>
        <dbReference type="Pfam" id="PF16470"/>
    </source>
</evidence>
<reference evidence="3 4" key="1">
    <citation type="submission" date="2023-11" db="EMBL/GenBank/DDBJ databases">
        <authorList>
            <person name="Okamura Y."/>
        </authorList>
    </citation>
    <scope>NUCLEOTIDE SEQUENCE [LARGE SCALE GENOMIC DNA]</scope>
</reference>
<dbReference type="InterPro" id="IPR038466">
    <property type="entry name" value="S8_pro-domain_sf"/>
</dbReference>
<dbReference type="Pfam" id="PF16470">
    <property type="entry name" value="S8_pro-domain"/>
    <property type="match status" value="1"/>
</dbReference>
<dbReference type="Proteomes" id="UP001497472">
    <property type="component" value="Unassembled WGS sequence"/>
</dbReference>
<dbReference type="Gene3D" id="3.30.70.850">
    <property type="entry name" value="Peptidase S8, pro-domain"/>
    <property type="match status" value="1"/>
</dbReference>
<dbReference type="AlphaFoldDB" id="A0AAV1J1T4"/>
<organism evidence="3 4">
    <name type="scientific">Leptosia nina</name>
    <dbReference type="NCBI Taxonomy" id="320188"/>
    <lineage>
        <taxon>Eukaryota</taxon>
        <taxon>Metazoa</taxon>
        <taxon>Ecdysozoa</taxon>
        <taxon>Arthropoda</taxon>
        <taxon>Hexapoda</taxon>
        <taxon>Insecta</taxon>
        <taxon>Pterygota</taxon>
        <taxon>Neoptera</taxon>
        <taxon>Endopterygota</taxon>
        <taxon>Lepidoptera</taxon>
        <taxon>Glossata</taxon>
        <taxon>Ditrysia</taxon>
        <taxon>Papilionoidea</taxon>
        <taxon>Pieridae</taxon>
        <taxon>Pierinae</taxon>
        <taxon>Leptosia</taxon>
    </lineage>
</organism>
<proteinExistence type="predicted"/>
<accession>A0AAV1J1T4</accession>
<feature type="chain" id="PRO_5043662318" description="Peptidase S8 pro-domain domain-containing protein" evidence="1">
    <location>
        <begin position="22"/>
        <end position="67"/>
    </location>
</feature>
<keyword evidence="4" id="KW-1185">Reference proteome</keyword>
<comment type="caution">
    <text evidence="3">The sequence shown here is derived from an EMBL/GenBank/DDBJ whole genome shotgun (WGS) entry which is preliminary data.</text>
</comment>
<sequence length="67" mass="7124">MARGVFVSAAILLVLLQAAWAHYTSTWAVHIPGGKDAADAVAADHGFVNLGQHKVGKAILKRKKSFL</sequence>
<evidence type="ECO:0000256" key="1">
    <source>
        <dbReference type="SAM" id="SignalP"/>
    </source>
</evidence>
<dbReference type="InterPro" id="IPR032815">
    <property type="entry name" value="S8_pro-domain"/>
</dbReference>
<dbReference type="EMBL" id="CAVLEF010000003">
    <property type="protein sequence ID" value="CAK1542162.1"/>
    <property type="molecule type" value="Genomic_DNA"/>
</dbReference>
<evidence type="ECO:0000313" key="4">
    <source>
        <dbReference type="Proteomes" id="UP001497472"/>
    </source>
</evidence>
<keyword evidence="1" id="KW-0732">Signal</keyword>
<name>A0AAV1J1T4_9NEOP</name>
<evidence type="ECO:0000313" key="3">
    <source>
        <dbReference type="EMBL" id="CAK1542162.1"/>
    </source>
</evidence>